<evidence type="ECO:0000313" key="3">
    <source>
        <dbReference type="Proteomes" id="UP001595921"/>
    </source>
</evidence>
<accession>A0ABD5P9V0</accession>
<dbReference type="RefSeq" id="WP_267622007.1">
    <property type="nucleotide sequence ID" value="NZ_JAODIW010000006.1"/>
</dbReference>
<evidence type="ECO:0000313" key="2">
    <source>
        <dbReference type="EMBL" id="MFC4357686.1"/>
    </source>
</evidence>
<proteinExistence type="predicted"/>
<dbReference type="Pfam" id="PF01408">
    <property type="entry name" value="GFO_IDH_MocA"/>
    <property type="match status" value="1"/>
</dbReference>
<organism evidence="2 3">
    <name type="scientific">Halobium salinum</name>
    <dbReference type="NCBI Taxonomy" id="1364940"/>
    <lineage>
        <taxon>Archaea</taxon>
        <taxon>Methanobacteriati</taxon>
        <taxon>Methanobacteriota</taxon>
        <taxon>Stenosarchaea group</taxon>
        <taxon>Halobacteria</taxon>
        <taxon>Halobacteriales</taxon>
        <taxon>Haloferacaceae</taxon>
        <taxon>Halobium</taxon>
    </lineage>
</organism>
<dbReference type="InterPro" id="IPR036291">
    <property type="entry name" value="NAD(P)-bd_dom_sf"/>
</dbReference>
<dbReference type="Proteomes" id="UP001595921">
    <property type="component" value="Unassembled WGS sequence"/>
</dbReference>
<reference evidence="2 3" key="1">
    <citation type="journal article" date="2019" name="Int. J. Syst. Evol. Microbiol.">
        <title>The Global Catalogue of Microorganisms (GCM) 10K type strain sequencing project: providing services to taxonomists for standard genome sequencing and annotation.</title>
        <authorList>
            <consortium name="The Broad Institute Genomics Platform"/>
            <consortium name="The Broad Institute Genome Sequencing Center for Infectious Disease"/>
            <person name="Wu L."/>
            <person name="Ma J."/>
        </authorList>
    </citation>
    <scope>NUCLEOTIDE SEQUENCE [LARGE SCALE GENOMIC DNA]</scope>
    <source>
        <strain evidence="2 3">CGMCC 1.12553</strain>
    </source>
</reference>
<dbReference type="AlphaFoldDB" id="A0ABD5P9V0"/>
<name>A0ABD5P9V0_9EURY</name>
<dbReference type="EMBL" id="JBHSDS010000003">
    <property type="protein sequence ID" value="MFC4357686.1"/>
    <property type="molecule type" value="Genomic_DNA"/>
</dbReference>
<comment type="caution">
    <text evidence="2">The sequence shown here is derived from an EMBL/GenBank/DDBJ whole genome shotgun (WGS) entry which is preliminary data.</text>
</comment>
<sequence>MADQLDLGVVGLTPGNGHPYSFASIVNGYSDDGFRASDWGVIYDYLAAKDPSEFGFPGVSVTHAWTQDPAETERLCAAARVPEAVDSFEDLRSTVDALLLLRDDSERHAEMALPFLEDGTPVFVDKPLALDAEDLDAFRPHLEAGRLLSCSGMRFACELDAPRANLTNYGELKVARGTVINDWVHYGVHMLDAILGVVDARPEIVRALDAPHDAFGVTLDDGTLVQVDALGDAPFVFDVSFLGSEKASDHPIRDNFAAFRRTLWHFVRMVKTGDPPLDPQATLDVMATLVAGKRARETGNSVDVDDFR</sequence>
<feature type="domain" description="Gfo/Idh/MocA-like oxidoreductase N-terminal" evidence="1">
    <location>
        <begin position="57"/>
        <end position="137"/>
    </location>
</feature>
<keyword evidence="3" id="KW-1185">Reference proteome</keyword>
<dbReference type="SUPFAM" id="SSF51735">
    <property type="entry name" value="NAD(P)-binding Rossmann-fold domains"/>
    <property type="match status" value="1"/>
</dbReference>
<dbReference type="Gene3D" id="3.40.50.720">
    <property type="entry name" value="NAD(P)-binding Rossmann-like Domain"/>
    <property type="match status" value="1"/>
</dbReference>
<protein>
    <submittedName>
        <fullName evidence="2">Gfo/Idh/MocA family protein</fullName>
    </submittedName>
</protein>
<gene>
    <name evidence="2" type="ORF">ACFO0N_06950</name>
</gene>
<dbReference type="InterPro" id="IPR000683">
    <property type="entry name" value="Gfo/Idh/MocA-like_OxRdtase_N"/>
</dbReference>
<evidence type="ECO:0000259" key="1">
    <source>
        <dbReference type="Pfam" id="PF01408"/>
    </source>
</evidence>